<gene>
    <name evidence="2" type="ORF">CUNI_LOCUS17239</name>
</gene>
<evidence type="ECO:0000313" key="3">
    <source>
        <dbReference type="Proteomes" id="UP000678393"/>
    </source>
</evidence>
<proteinExistence type="predicted"/>
<dbReference type="Gene3D" id="2.60.40.10">
    <property type="entry name" value="Immunoglobulins"/>
    <property type="match status" value="2"/>
</dbReference>
<keyword evidence="3" id="KW-1185">Reference proteome</keyword>
<dbReference type="InterPro" id="IPR013783">
    <property type="entry name" value="Ig-like_fold"/>
</dbReference>
<feature type="compositionally biased region" description="Acidic residues" evidence="1">
    <location>
        <begin position="522"/>
        <end position="532"/>
    </location>
</feature>
<dbReference type="GO" id="GO:0044458">
    <property type="term" value="P:motile cilium assembly"/>
    <property type="evidence" value="ECO:0007669"/>
    <property type="project" value="TreeGrafter"/>
</dbReference>
<dbReference type="OrthoDB" id="5538672at2759"/>
<evidence type="ECO:0008006" key="4">
    <source>
        <dbReference type="Google" id="ProtNLM"/>
    </source>
</evidence>
<organism evidence="2 3">
    <name type="scientific">Candidula unifasciata</name>
    <dbReference type="NCBI Taxonomy" id="100452"/>
    <lineage>
        <taxon>Eukaryota</taxon>
        <taxon>Metazoa</taxon>
        <taxon>Spiralia</taxon>
        <taxon>Lophotrochozoa</taxon>
        <taxon>Mollusca</taxon>
        <taxon>Gastropoda</taxon>
        <taxon>Heterobranchia</taxon>
        <taxon>Euthyneura</taxon>
        <taxon>Panpulmonata</taxon>
        <taxon>Eupulmonata</taxon>
        <taxon>Stylommatophora</taxon>
        <taxon>Helicina</taxon>
        <taxon>Helicoidea</taxon>
        <taxon>Geomitridae</taxon>
        <taxon>Candidula</taxon>
    </lineage>
</organism>
<feature type="region of interest" description="Disordered" evidence="1">
    <location>
        <begin position="508"/>
        <end position="536"/>
    </location>
</feature>
<dbReference type="PANTHER" id="PTHR46500">
    <property type="entry name" value="CILIA- AND FLAGELLA-ASSOCIATED PROTEIN 221"/>
    <property type="match status" value="1"/>
</dbReference>
<dbReference type="Pfam" id="PF24771">
    <property type="entry name" value="Ig_CFAP74_1st"/>
    <property type="match status" value="1"/>
</dbReference>
<reference evidence="2" key="1">
    <citation type="submission" date="2021-04" db="EMBL/GenBank/DDBJ databases">
        <authorList>
            <consortium name="Molecular Ecology Group"/>
        </authorList>
    </citation>
    <scope>NUCLEOTIDE SEQUENCE</scope>
</reference>
<dbReference type="InterPro" id="IPR029676">
    <property type="entry name" value="CFAP221"/>
</dbReference>
<comment type="caution">
    <text evidence="2">The sequence shown here is derived from an EMBL/GenBank/DDBJ whole genome shotgun (WGS) entry which is preliminary data.</text>
</comment>
<dbReference type="Proteomes" id="UP000678393">
    <property type="component" value="Unassembled WGS sequence"/>
</dbReference>
<dbReference type="AlphaFoldDB" id="A0A8S3ZZJ9"/>
<dbReference type="GO" id="GO:0003341">
    <property type="term" value="P:cilium movement"/>
    <property type="evidence" value="ECO:0007669"/>
    <property type="project" value="InterPro"/>
</dbReference>
<evidence type="ECO:0000256" key="1">
    <source>
        <dbReference type="SAM" id="MobiDB-lite"/>
    </source>
</evidence>
<dbReference type="PANTHER" id="PTHR46500:SF1">
    <property type="entry name" value="CILIA- AND FLAGELLA-ASSOCIATED PROTEIN 221"/>
    <property type="match status" value="1"/>
</dbReference>
<dbReference type="EMBL" id="CAJHNH020004791">
    <property type="protein sequence ID" value="CAG5131681.1"/>
    <property type="molecule type" value="Genomic_DNA"/>
</dbReference>
<protein>
    <recommendedName>
        <fullName evidence="4">Cilia- and flagella-associated protein 221</fullName>
    </recommendedName>
</protein>
<evidence type="ECO:0000313" key="2">
    <source>
        <dbReference type="EMBL" id="CAG5131681.1"/>
    </source>
</evidence>
<name>A0A8S3ZZJ9_9EUPU</name>
<dbReference type="GO" id="GO:0097729">
    <property type="term" value="C:9+2 motile cilium"/>
    <property type="evidence" value="ECO:0007669"/>
    <property type="project" value="TreeGrafter"/>
</dbReference>
<sequence length="892" mass="100416">MPTVIEQVDRAVSGALSSHGSGVEREQSATTDEALMIEQMQLTEPMKSQHAPNHLLETKTFATVGCNLVVHAKPKVVYFEGFQVGEKQVKNLRLQNASSEVLRIHIIPPQTRHFGLKYTKPARMIPGMAVECQVEFTPDEWRYYYDCIRIHCPGEDNLIVPIHGYPVMSTKDFPKNYTFQPVAVGYSVSKTFPLKSMAPVDFEFRFEYIKSHPAFSLEPMSGIVSANSLVEVTVTFAPSEFQTASMTVQLSISQFNSKGIVCTFTGTSKPGLLKEDTLLAVDSDVLDPKCVSPLDRARRNKQQTKTVRIIQKRKSVSSSGQMVTLERDGIRLPSKLDNPHAVSRILLHEPGKMRATEMRQNMLSGDLMSSETTQQVKEAMFEEAVRQNVYEERQNQLRWQVKIGDEPMSAQERYTILEARNEAFNRYKLRRGDPVPEDELTRQQTISVYSKTMRDADLLAPADAMFDLYANDVWNTRQAALDRFVQAARTVIVRNRVSKRLPGLRKLTADLNARKHTGTSEDGSEETPEDSESVNLGTRLSMFTADKVQKSMFPVYVSPSIKDDMAPDALGTVPVIPTEVVIKRDVPFLNLKVPQYYKLQCYQKHSIHVSFLDDMPLKKVPSLRTGAEDEIIKVSDDGDFCKCPEPDEAAVLPATSAALSLKPPSAFFKPIEYPSLQIMNPAPGLQTFLPLLPYSEVDADYHLCPLPRQYTLDQTFNKPAPTQKKFLHREETIRGVMTWKRFPSPGIISMSNIPTLTNVWVPRWSNCFGKDILPEDVPPLLGRIDPEDAENCVDSDEETPLGLTPEMITAQFPMIGSNLQSDKRSVIDNFPLGNKLPKCNAPVGINGPLAREIREEELEHFVTSKYNTLGTKVARRVLEQNVKFTDRDLILK</sequence>
<accession>A0A8S3ZZJ9</accession>